<gene>
    <name evidence="7" type="ORF">L195_g005719</name>
</gene>
<dbReference type="InterPro" id="IPR019786">
    <property type="entry name" value="Zinc_finger_PHD-type_CS"/>
</dbReference>
<evidence type="ECO:0000259" key="6">
    <source>
        <dbReference type="PROSITE" id="PS50090"/>
    </source>
</evidence>
<reference evidence="7 8" key="2">
    <citation type="journal article" date="2017" name="Front. Plant Sci.">
        <title>Gene Classification and Mining of Molecular Markers Useful in Red Clover (Trifolium pratense) Breeding.</title>
        <authorList>
            <person name="Istvanek J."/>
            <person name="Dluhosova J."/>
            <person name="Dluhos P."/>
            <person name="Patkova L."/>
            <person name="Nedelnik J."/>
            <person name="Repkova J."/>
        </authorList>
    </citation>
    <scope>NUCLEOTIDE SEQUENCE [LARGE SCALE GENOMIC DNA]</scope>
    <source>
        <strain evidence="8">cv. Tatra</strain>
        <tissue evidence="7">Young leaves</tissue>
    </source>
</reference>
<keyword evidence="3" id="KW-0862">Zinc</keyword>
<dbReference type="CDD" id="cd15489">
    <property type="entry name" value="PHD_SF"/>
    <property type="match status" value="1"/>
</dbReference>
<feature type="region of interest" description="Disordered" evidence="4">
    <location>
        <begin position="1"/>
        <end position="35"/>
    </location>
</feature>
<feature type="compositionally biased region" description="Acidic residues" evidence="4">
    <location>
        <begin position="296"/>
        <end position="305"/>
    </location>
</feature>
<dbReference type="SUPFAM" id="SSF46689">
    <property type="entry name" value="Homeodomain-like"/>
    <property type="match status" value="1"/>
</dbReference>
<feature type="region of interest" description="Disordered" evidence="4">
    <location>
        <begin position="149"/>
        <end position="317"/>
    </location>
</feature>
<evidence type="ECO:0000256" key="2">
    <source>
        <dbReference type="ARBA" id="ARBA00022771"/>
    </source>
</evidence>
<dbReference type="InterPro" id="IPR009057">
    <property type="entry name" value="Homeodomain-like_sf"/>
</dbReference>
<dbReference type="InterPro" id="IPR001005">
    <property type="entry name" value="SANT/Myb"/>
</dbReference>
<feature type="compositionally biased region" description="Low complexity" evidence="4">
    <location>
        <begin position="244"/>
        <end position="255"/>
    </location>
</feature>
<keyword evidence="5" id="KW-0472">Membrane</keyword>
<dbReference type="AlphaFoldDB" id="A0A2K3P1L0"/>
<feature type="compositionally biased region" description="Basic and acidic residues" evidence="4">
    <location>
        <begin position="187"/>
        <end position="198"/>
    </location>
</feature>
<feature type="compositionally biased region" description="Basic and acidic residues" evidence="4">
    <location>
        <begin position="217"/>
        <end position="243"/>
    </location>
</feature>
<dbReference type="PANTHER" id="PTHR47863">
    <property type="entry name" value="RING/FYVE/PHD ZINC FINGER SUPERFAMILY PROTEIN"/>
    <property type="match status" value="1"/>
</dbReference>
<name>A0A2K3P1L0_TRIPR</name>
<evidence type="ECO:0000256" key="3">
    <source>
        <dbReference type="ARBA" id="ARBA00022833"/>
    </source>
</evidence>
<organism evidence="7 8">
    <name type="scientific">Trifolium pratense</name>
    <name type="common">Red clover</name>
    <dbReference type="NCBI Taxonomy" id="57577"/>
    <lineage>
        <taxon>Eukaryota</taxon>
        <taxon>Viridiplantae</taxon>
        <taxon>Streptophyta</taxon>
        <taxon>Embryophyta</taxon>
        <taxon>Tracheophyta</taxon>
        <taxon>Spermatophyta</taxon>
        <taxon>Magnoliopsida</taxon>
        <taxon>eudicotyledons</taxon>
        <taxon>Gunneridae</taxon>
        <taxon>Pentapetalae</taxon>
        <taxon>rosids</taxon>
        <taxon>fabids</taxon>
        <taxon>Fabales</taxon>
        <taxon>Fabaceae</taxon>
        <taxon>Papilionoideae</taxon>
        <taxon>50 kb inversion clade</taxon>
        <taxon>NPAAA clade</taxon>
        <taxon>Hologalegina</taxon>
        <taxon>IRL clade</taxon>
        <taxon>Trifolieae</taxon>
        <taxon>Trifolium</taxon>
    </lineage>
</organism>
<comment type="caution">
    <text evidence="7">The sequence shown here is derived from an EMBL/GenBank/DDBJ whole genome shotgun (WGS) entry which is preliminary data.</text>
</comment>
<proteinExistence type="predicted"/>
<feature type="domain" description="Myb-like" evidence="6">
    <location>
        <begin position="333"/>
        <end position="385"/>
    </location>
</feature>
<feature type="compositionally biased region" description="Basic residues" evidence="4">
    <location>
        <begin position="267"/>
        <end position="279"/>
    </location>
</feature>
<evidence type="ECO:0000256" key="1">
    <source>
        <dbReference type="ARBA" id="ARBA00022723"/>
    </source>
</evidence>
<dbReference type="GO" id="GO:0008270">
    <property type="term" value="F:zinc ion binding"/>
    <property type="evidence" value="ECO:0007669"/>
    <property type="project" value="UniProtKB-KW"/>
</dbReference>
<protein>
    <recommendedName>
        <fullName evidence="6">Myb-like domain-containing protein</fullName>
    </recommendedName>
</protein>
<keyword evidence="1" id="KW-0479">Metal-binding</keyword>
<dbReference type="SMART" id="SM00717">
    <property type="entry name" value="SANT"/>
    <property type="match status" value="1"/>
</dbReference>
<keyword evidence="5" id="KW-0812">Transmembrane</keyword>
<dbReference type="Gene3D" id="1.10.246.220">
    <property type="match status" value="1"/>
</dbReference>
<reference evidence="7 8" key="1">
    <citation type="journal article" date="2014" name="Am. J. Bot.">
        <title>Genome assembly and annotation for red clover (Trifolium pratense; Fabaceae).</title>
        <authorList>
            <person name="Istvanek J."/>
            <person name="Jaros M."/>
            <person name="Krenek A."/>
            <person name="Repkova J."/>
        </authorList>
    </citation>
    <scope>NUCLEOTIDE SEQUENCE [LARGE SCALE GENOMIC DNA]</scope>
    <source>
        <strain evidence="8">cv. Tatra</strain>
        <tissue evidence="7">Young leaves</tissue>
    </source>
</reference>
<keyword evidence="5" id="KW-1133">Transmembrane helix</keyword>
<dbReference type="CDD" id="cd11660">
    <property type="entry name" value="SANT_TRF"/>
    <property type="match status" value="1"/>
</dbReference>
<dbReference type="PROSITE" id="PS01359">
    <property type="entry name" value="ZF_PHD_1"/>
    <property type="match status" value="1"/>
</dbReference>
<dbReference type="EMBL" id="ASHM01002973">
    <property type="protein sequence ID" value="PNY09174.1"/>
    <property type="molecule type" value="Genomic_DNA"/>
</dbReference>
<dbReference type="SMART" id="SM00249">
    <property type="entry name" value="PHD"/>
    <property type="match status" value="1"/>
</dbReference>
<dbReference type="Pfam" id="PF13921">
    <property type="entry name" value="Myb_DNA-bind_6"/>
    <property type="match status" value="1"/>
</dbReference>
<evidence type="ECO:0000256" key="5">
    <source>
        <dbReference type="SAM" id="Phobius"/>
    </source>
</evidence>
<keyword evidence="2" id="KW-0863">Zinc-finger</keyword>
<dbReference type="InterPro" id="IPR013083">
    <property type="entry name" value="Znf_RING/FYVE/PHD"/>
</dbReference>
<evidence type="ECO:0000256" key="4">
    <source>
        <dbReference type="SAM" id="MobiDB-lite"/>
    </source>
</evidence>
<dbReference type="InterPro" id="IPR011011">
    <property type="entry name" value="Znf_FYVE_PHD"/>
</dbReference>
<dbReference type="STRING" id="57577.A0A2K3P1L0"/>
<sequence length="435" mass="48735">MRIKSVVAGGRRRSITPRPTTSVSPIPNLSTAQDNDNATVYNSIDNHTDAPIPDFVPDTDTEDSLDDKSCITCKTAGGALLVCTQTDCHIAVHYNCIGSEPNFDDSGNFFCPYCSYKRALKKTRELREIAVRAKNVLSSFLDKGQTVLKDNQNRPIKPVKLEPLQDQPVKPELVQDHVNRNGQTVLKDNESHPIEPVKLEPVQDQPVKPKLVQHHVNRNEHEPEVSEKGKEHNDNDNDKDKGEVSLSESSVSGSTKDSDSSFCISVKKGRTNAKRKVAPVKKSLLPERKAAGADAAGDDGEEEEVTSSRRTTGRRKQVKKQKLFTVRRRNLFWTAEEEKALKEGVSKFATENQNIPWKQILEFGCRVFDSTRTPGDLKDKWRNLMKEDTLFIILSFSYVSTSIFSSLLLLFAHTVRHTLPYGIVGLVNRINTNDL</sequence>
<feature type="compositionally biased region" description="Low complexity" evidence="4">
    <location>
        <begin position="16"/>
        <end position="27"/>
    </location>
</feature>
<evidence type="ECO:0000313" key="8">
    <source>
        <dbReference type="Proteomes" id="UP000236291"/>
    </source>
</evidence>
<feature type="transmembrane region" description="Helical" evidence="5">
    <location>
        <begin position="390"/>
        <end position="412"/>
    </location>
</feature>
<dbReference type="SUPFAM" id="SSF57903">
    <property type="entry name" value="FYVE/PHD zinc finger"/>
    <property type="match status" value="1"/>
</dbReference>
<evidence type="ECO:0000313" key="7">
    <source>
        <dbReference type="EMBL" id="PNY09174.1"/>
    </source>
</evidence>
<dbReference type="Gene3D" id="3.30.40.10">
    <property type="entry name" value="Zinc/RING finger domain, C3HC4 (zinc finger)"/>
    <property type="match status" value="1"/>
</dbReference>
<accession>A0A2K3P1L0</accession>
<dbReference type="InterPro" id="IPR001965">
    <property type="entry name" value="Znf_PHD"/>
</dbReference>
<dbReference type="PANTHER" id="PTHR47863:SF5">
    <property type="entry name" value="HOMEODOMAIN-LIKE PROTEIN WITH RING_FYVE_PHD-TYPE ZINC FINGER DOMAIN-CONTAINING PROTEIN-RELATED"/>
    <property type="match status" value="1"/>
</dbReference>
<dbReference type="PROSITE" id="PS50090">
    <property type="entry name" value="MYB_LIKE"/>
    <property type="match status" value="1"/>
</dbReference>
<dbReference type="Proteomes" id="UP000236291">
    <property type="component" value="Unassembled WGS sequence"/>
</dbReference>